<accession>A0ABN0AZ91</accession>
<dbReference type="InterPro" id="IPR007324">
    <property type="entry name" value="Sugar-bd_dom_put"/>
</dbReference>
<dbReference type="Pfam" id="PF12802">
    <property type="entry name" value="MarR_2"/>
    <property type="match status" value="1"/>
</dbReference>
<dbReference type="InterPro" id="IPR036390">
    <property type="entry name" value="WH_DNA-bd_sf"/>
</dbReference>
<gene>
    <name evidence="7" type="ORF">HMPREF9248_0600</name>
</gene>
<keyword evidence="3" id="KW-0238">DNA-binding</keyword>
<feature type="domain" description="Sugar-binding" evidence="5">
    <location>
        <begin position="59"/>
        <end position="309"/>
    </location>
</feature>
<evidence type="ECO:0000256" key="2">
    <source>
        <dbReference type="ARBA" id="ARBA00023015"/>
    </source>
</evidence>
<keyword evidence="2" id="KW-0805">Transcription regulation</keyword>
<dbReference type="SUPFAM" id="SSF100950">
    <property type="entry name" value="NagB/RpiA/CoA transferase-like"/>
    <property type="match status" value="1"/>
</dbReference>
<organism evidence="7 8">
    <name type="scientific">Fannyhessea vaginae PB189-T1-4</name>
    <dbReference type="NCBI Taxonomy" id="866774"/>
    <lineage>
        <taxon>Bacteria</taxon>
        <taxon>Bacillati</taxon>
        <taxon>Actinomycetota</taxon>
        <taxon>Coriobacteriia</taxon>
        <taxon>Coriobacteriales</taxon>
        <taxon>Atopobiaceae</taxon>
        <taxon>Fannyhessea</taxon>
    </lineage>
</organism>
<feature type="domain" description="HTH marR-type" evidence="6">
    <location>
        <begin position="7"/>
        <end position="51"/>
    </location>
</feature>
<proteinExistence type="inferred from homology"/>
<dbReference type="PANTHER" id="PTHR34294">
    <property type="entry name" value="TRANSCRIPTIONAL REGULATOR-RELATED"/>
    <property type="match status" value="1"/>
</dbReference>
<keyword evidence="8" id="KW-1185">Reference proteome</keyword>
<evidence type="ECO:0000313" key="8">
    <source>
        <dbReference type="Proteomes" id="UP000004431"/>
    </source>
</evidence>
<keyword evidence="4" id="KW-0804">Transcription</keyword>
<evidence type="ECO:0000259" key="6">
    <source>
        <dbReference type="Pfam" id="PF12802"/>
    </source>
</evidence>
<dbReference type="InterPro" id="IPR000835">
    <property type="entry name" value="HTH_MarR-typ"/>
</dbReference>
<sequence length="316" mass="35774">MYDRQEYLQIISTLYYKEGKTQQEISDLLQITRPTVSRLLKEALQRGIVTITINNIEENYLDLCKKIRKTWNLNSVVICSSTPNELSTKSNLANKLLPNLKQILDTCETVGIGWGTTLYELLNFFPSFHTNIKEIIPLIGGYGITNMQYHSNSLVIRAADKFISKYTLSYTPPYDKDEETVRELYQFPLVAKQIEKAKSVDIALITPDAITEHSTLKRLGYADKEELDTFRTQGIIGNILCSFYDIAGHTRKTTFTDKMIGLKLDDLRNIRRVYLCAARKEKSLSVLGALNSGIITDLAIDVALAEELIIDMGASK</sequence>
<comment type="caution">
    <text evidence="7">The sequence shown here is derived from an EMBL/GenBank/DDBJ whole genome shotgun (WGS) entry which is preliminary data.</text>
</comment>
<protein>
    <submittedName>
        <fullName evidence="7">Sugar-binding domain protein</fullName>
    </submittedName>
</protein>
<dbReference type="InterPro" id="IPR051054">
    <property type="entry name" value="SorC_transcr_regulators"/>
</dbReference>
<evidence type="ECO:0000256" key="3">
    <source>
        <dbReference type="ARBA" id="ARBA00023125"/>
    </source>
</evidence>
<dbReference type="SUPFAM" id="SSF46785">
    <property type="entry name" value="Winged helix' DNA-binding domain"/>
    <property type="match status" value="1"/>
</dbReference>
<evidence type="ECO:0000259" key="5">
    <source>
        <dbReference type="Pfam" id="PF04198"/>
    </source>
</evidence>
<reference evidence="7 8" key="1">
    <citation type="submission" date="2010-08" db="EMBL/GenBank/DDBJ databases">
        <authorList>
            <person name="Durkin A.S."/>
            <person name="Madupu R."/>
            <person name="Torralba M."/>
            <person name="Gillis M."/>
            <person name="Methe B."/>
            <person name="Sutton G."/>
            <person name="Nelson K.E."/>
        </authorList>
    </citation>
    <scope>NUCLEOTIDE SEQUENCE [LARGE SCALE GENOMIC DNA]</scope>
    <source>
        <strain evidence="7 8">PB189-T1-4</strain>
    </source>
</reference>
<dbReference type="Proteomes" id="UP000004431">
    <property type="component" value="Unassembled WGS sequence"/>
</dbReference>
<dbReference type="Gene3D" id="1.10.10.60">
    <property type="entry name" value="Homeodomain-like"/>
    <property type="match status" value="1"/>
</dbReference>
<comment type="similarity">
    <text evidence="1">Belongs to the SorC transcriptional regulatory family.</text>
</comment>
<evidence type="ECO:0000256" key="1">
    <source>
        <dbReference type="ARBA" id="ARBA00010466"/>
    </source>
</evidence>
<dbReference type="RefSeq" id="WP_006304447.1">
    <property type="nucleotide sequence ID" value="NZ_AEDQ01000029.1"/>
</dbReference>
<dbReference type="EMBL" id="AEDQ01000029">
    <property type="protein sequence ID" value="EFL43792.1"/>
    <property type="molecule type" value="Genomic_DNA"/>
</dbReference>
<evidence type="ECO:0000256" key="4">
    <source>
        <dbReference type="ARBA" id="ARBA00023163"/>
    </source>
</evidence>
<dbReference type="Pfam" id="PF04198">
    <property type="entry name" value="Sugar-bind"/>
    <property type="match status" value="1"/>
</dbReference>
<evidence type="ECO:0000313" key="7">
    <source>
        <dbReference type="EMBL" id="EFL43792.1"/>
    </source>
</evidence>
<dbReference type="InterPro" id="IPR037171">
    <property type="entry name" value="NagB/RpiA_transferase-like"/>
</dbReference>
<name>A0ABN0AZ91_9ACTN</name>
<dbReference type="Gene3D" id="3.40.50.1360">
    <property type="match status" value="1"/>
</dbReference>